<dbReference type="InterPro" id="IPR004358">
    <property type="entry name" value="Sig_transdc_His_kin-like_C"/>
</dbReference>
<evidence type="ECO:0000256" key="9">
    <source>
        <dbReference type="ARBA" id="ARBA00023012"/>
    </source>
</evidence>
<dbReference type="SMART" id="SM00387">
    <property type="entry name" value="HATPase_c"/>
    <property type="match status" value="1"/>
</dbReference>
<dbReference type="Gene3D" id="3.30.450.20">
    <property type="entry name" value="PAS domain"/>
    <property type="match status" value="1"/>
</dbReference>
<evidence type="ECO:0000256" key="11">
    <source>
        <dbReference type="SAM" id="Phobius"/>
    </source>
</evidence>
<dbReference type="Pfam" id="PF02518">
    <property type="entry name" value="HATPase_c"/>
    <property type="match status" value="1"/>
</dbReference>
<dbReference type="InterPro" id="IPR005467">
    <property type="entry name" value="His_kinase_dom"/>
</dbReference>
<evidence type="ECO:0000256" key="6">
    <source>
        <dbReference type="ARBA" id="ARBA00022741"/>
    </source>
</evidence>
<dbReference type="EMBL" id="JBJYXY010000001">
    <property type="protein sequence ID" value="MFN2976438.1"/>
    <property type="molecule type" value="Genomic_DNA"/>
</dbReference>
<dbReference type="Gene3D" id="1.10.287.130">
    <property type="match status" value="1"/>
</dbReference>
<protein>
    <recommendedName>
        <fullName evidence="3">histidine kinase</fullName>
        <ecNumber evidence="3">2.7.13.3</ecNumber>
    </recommendedName>
</protein>
<dbReference type="Pfam" id="PF00512">
    <property type="entry name" value="HisKA"/>
    <property type="match status" value="1"/>
</dbReference>
<dbReference type="RefSeq" id="WP_263412084.1">
    <property type="nucleotide sequence ID" value="NZ_BAABBH010000001.1"/>
</dbReference>
<dbReference type="PRINTS" id="PR00344">
    <property type="entry name" value="BCTRLSENSOR"/>
</dbReference>
<dbReference type="InterPro" id="IPR035965">
    <property type="entry name" value="PAS-like_dom_sf"/>
</dbReference>
<dbReference type="Pfam" id="PF08448">
    <property type="entry name" value="PAS_4"/>
    <property type="match status" value="1"/>
</dbReference>
<dbReference type="InterPro" id="IPR003661">
    <property type="entry name" value="HisK_dim/P_dom"/>
</dbReference>
<accession>A0ABW9KLM4</accession>
<comment type="subcellular location">
    <subcellularLocation>
        <location evidence="2">Membrane</location>
    </subcellularLocation>
</comment>
<dbReference type="SUPFAM" id="SSF55874">
    <property type="entry name" value="ATPase domain of HSP90 chaperone/DNA topoisomerase II/histidine kinase"/>
    <property type="match status" value="1"/>
</dbReference>
<feature type="transmembrane region" description="Helical" evidence="11">
    <location>
        <begin position="6"/>
        <end position="29"/>
    </location>
</feature>
<evidence type="ECO:0000256" key="7">
    <source>
        <dbReference type="ARBA" id="ARBA00022777"/>
    </source>
</evidence>
<evidence type="ECO:0000256" key="5">
    <source>
        <dbReference type="ARBA" id="ARBA00022679"/>
    </source>
</evidence>
<evidence type="ECO:0000256" key="4">
    <source>
        <dbReference type="ARBA" id="ARBA00022553"/>
    </source>
</evidence>
<dbReference type="PANTHER" id="PTHR43065">
    <property type="entry name" value="SENSOR HISTIDINE KINASE"/>
    <property type="match status" value="1"/>
</dbReference>
<dbReference type="GO" id="GO:0016301">
    <property type="term" value="F:kinase activity"/>
    <property type="evidence" value="ECO:0007669"/>
    <property type="project" value="UniProtKB-KW"/>
</dbReference>
<comment type="catalytic activity">
    <reaction evidence="1">
        <text>ATP + protein L-histidine = ADP + protein N-phospho-L-histidine.</text>
        <dbReference type="EC" id="2.7.13.3"/>
    </reaction>
</comment>
<keyword evidence="7 14" id="KW-0418">Kinase</keyword>
<dbReference type="Gene3D" id="3.30.565.10">
    <property type="entry name" value="Histidine kinase-like ATPase, C-terminal domain"/>
    <property type="match status" value="1"/>
</dbReference>
<feature type="region of interest" description="Disordered" evidence="10">
    <location>
        <begin position="620"/>
        <end position="639"/>
    </location>
</feature>
<dbReference type="PROSITE" id="PS51257">
    <property type="entry name" value="PROKAR_LIPOPROTEIN"/>
    <property type="match status" value="1"/>
</dbReference>
<feature type="transmembrane region" description="Helical" evidence="11">
    <location>
        <begin position="165"/>
        <end position="184"/>
    </location>
</feature>
<keyword evidence="5" id="KW-0808">Transferase</keyword>
<keyword evidence="15" id="KW-1185">Reference proteome</keyword>
<dbReference type="PROSITE" id="PS50109">
    <property type="entry name" value="HIS_KIN"/>
    <property type="match status" value="1"/>
</dbReference>
<dbReference type="PROSITE" id="PS50885">
    <property type="entry name" value="HAMP"/>
    <property type="match status" value="1"/>
</dbReference>
<comment type="caution">
    <text evidence="14">The sequence shown here is derived from an EMBL/GenBank/DDBJ whole genome shotgun (WGS) entry which is preliminary data.</text>
</comment>
<evidence type="ECO:0000259" key="12">
    <source>
        <dbReference type="PROSITE" id="PS50109"/>
    </source>
</evidence>
<keyword evidence="11" id="KW-0812">Transmembrane</keyword>
<evidence type="ECO:0000256" key="8">
    <source>
        <dbReference type="ARBA" id="ARBA00022840"/>
    </source>
</evidence>
<dbReference type="SMART" id="SM00304">
    <property type="entry name" value="HAMP"/>
    <property type="match status" value="1"/>
</dbReference>
<gene>
    <name evidence="14" type="ORF">ACK2TP_11750</name>
</gene>
<keyword evidence="11" id="KW-1133">Transmembrane helix</keyword>
<keyword evidence="6" id="KW-0547">Nucleotide-binding</keyword>
<evidence type="ECO:0000256" key="1">
    <source>
        <dbReference type="ARBA" id="ARBA00000085"/>
    </source>
</evidence>
<dbReference type="SMART" id="SM00388">
    <property type="entry name" value="HisKA"/>
    <property type="match status" value="1"/>
</dbReference>
<feature type="domain" description="HAMP" evidence="13">
    <location>
        <begin position="186"/>
        <end position="241"/>
    </location>
</feature>
<dbReference type="InterPro" id="IPR003660">
    <property type="entry name" value="HAMP_dom"/>
</dbReference>
<evidence type="ECO:0000313" key="15">
    <source>
        <dbReference type="Proteomes" id="UP001634747"/>
    </source>
</evidence>
<dbReference type="InterPro" id="IPR013656">
    <property type="entry name" value="PAS_4"/>
</dbReference>
<proteinExistence type="predicted"/>
<dbReference type="CDD" id="cd00082">
    <property type="entry name" value="HisKA"/>
    <property type="match status" value="1"/>
</dbReference>
<dbReference type="EC" id="2.7.13.3" evidence="3"/>
<dbReference type="SUPFAM" id="SSF47384">
    <property type="entry name" value="Homodimeric domain of signal transducing histidine kinase"/>
    <property type="match status" value="1"/>
</dbReference>
<evidence type="ECO:0000259" key="13">
    <source>
        <dbReference type="PROSITE" id="PS50885"/>
    </source>
</evidence>
<evidence type="ECO:0000256" key="3">
    <source>
        <dbReference type="ARBA" id="ARBA00012438"/>
    </source>
</evidence>
<dbReference type="SUPFAM" id="SSF55785">
    <property type="entry name" value="PYP-like sensor domain (PAS domain)"/>
    <property type="match status" value="1"/>
</dbReference>
<dbReference type="PANTHER" id="PTHR43065:SF10">
    <property type="entry name" value="PEROXIDE STRESS-ACTIVATED HISTIDINE KINASE MAK3"/>
    <property type="match status" value="1"/>
</dbReference>
<dbReference type="InterPro" id="IPR003594">
    <property type="entry name" value="HATPase_dom"/>
</dbReference>
<keyword evidence="9" id="KW-0902">Two-component regulatory system</keyword>
<evidence type="ECO:0000313" key="14">
    <source>
        <dbReference type="EMBL" id="MFN2976438.1"/>
    </source>
</evidence>
<dbReference type="InterPro" id="IPR036890">
    <property type="entry name" value="HATPase_C_sf"/>
</dbReference>
<evidence type="ECO:0000256" key="2">
    <source>
        <dbReference type="ARBA" id="ARBA00004370"/>
    </source>
</evidence>
<name>A0ABW9KLM4_9BACT</name>
<keyword evidence="11" id="KW-0472">Membrane</keyword>
<keyword evidence="4" id="KW-0597">Phosphoprotein</keyword>
<dbReference type="Proteomes" id="UP001634747">
    <property type="component" value="Unassembled WGS sequence"/>
</dbReference>
<reference evidence="14 15" key="1">
    <citation type="submission" date="2024-12" db="EMBL/GenBank/DDBJ databases">
        <authorList>
            <person name="Lee Y."/>
        </authorList>
    </citation>
    <scope>NUCLEOTIDE SEQUENCE [LARGE SCALE GENOMIC DNA]</scope>
    <source>
        <strain evidence="14 15">03SUJ4</strain>
    </source>
</reference>
<evidence type="ECO:0000256" key="10">
    <source>
        <dbReference type="SAM" id="MobiDB-lite"/>
    </source>
</evidence>
<dbReference type="InterPro" id="IPR036097">
    <property type="entry name" value="HisK_dim/P_sf"/>
</dbReference>
<feature type="domain" description="Histidine kinase" evidence="12">
    <location>
        <begin position="391"/>
        <end position="614"/>
    </location>
</feature>
<sequence>MPRSILGRFIAGTLVTQVVVFACFLLFGVRRELALNDQRSADRLRSQAGVLASLAGEAMEDHDAGQLDSVFRSVAITTVLRGARLTDENGNTLRVSNPSLPSDLSPEERGLLFDLKVHPGYRVLSLEGGHMVAVLPFVRGDVRGIIWTYPDVYTSNRAPRAVLKYAGLYAVCALVGNLLLIWALSTDIARPLRRLRRASLGVVANPLDLSAFPLPVHGEGETAELTEGVNAMVGEVEQQRRSTQDTLALLDSMLSVAPVGFAFFDREMRYVRVNQTLAETHGVPVAAHSGKRLRDLMPPGASLSVAEQKEHWIDHVFRTGEAVHDREIKGEMPGRPGEQRAWRDTFYPISNRDGGVQWVGVIVTEVTERLLSEEALRRSEKLAAAGRLAASIAHEINNPLESVTNLLYLLSLDETLAPDSQSYVAMAQQELSRVSEITQQTLRFYRQSSLPSDTHVADVLKSVLVLHQGKLHAAGIQVRKRIAEDVVVFGYTGELRQLLANLVGNAADAMPHGGTLHLRVRRGTRGDEGGIWITVADTGTGMTEAVRKRIFEPFFTTKEATGTGLGLWVSTEIVGKHRGTIQVRSRAAVAPTTIALVQQRPTGTVFRLFFPNGGVPRGPVILRMPRPGEATPREAGASA</sequence>
<keyword evidence="8" id="KW-0067">ATP-binding</keyword>
<organism evidence="14 15">
    <name type="scientific">Terriglobus aquaticus</name>
    <dbReference type="NCBI Taxonomy" id="940139"/>
    <lineage>
        <taxon>Bacteria</taxon>
        <taxon>Pseudomonadati</taxon>
        <taxon>Acidobacteriota</taxon>
        <taxon>Terriglobia</taxon>
        <taxon>Terriglobales</taxon>
        <taxon>Acidobacteriaceae</taxon>
        <taxon>Terriglobus</taxon>
    </lineage>
</organism>